<sequence length="361" mass="38060">MHLPTALALAGIAAAHPFSPSSFSRRAVPTIPNTSTFDILLAGNLNGDTGTFDENVQVMILDMEGNDASTIQSLVSSGVTVLCYFSAGTYEPNRSDSAKFLDADLGNTMEDWPDEKWLDVESENVRTIMKGRIQMAKDKGCMGVDPDNVDGYQPDNNDGFGKPASAHASYVKFLASEAASLDLAIGLKNALDLIPDVVDVVQFAVNEQCHEYSECDAYKPFSDAGKAVFNIEYGGQCGAVEGVTLSTVLKSLDLNELGGQCAASGVAASGAATATGVSAPVTTKPVATATTTTTGVAKPSTSVTPSSSTAATTPSPTAPAEEEEEGDEDEEAGDEDDEEEEPSRPHYHGHRHNRTRGYKEY</sequence>
<protein>
    <recommendedName>
        <fullName evidence="2">alpha-galactosidase</fullName>
        <ecNumber evidence="2">3.2.1.22</ecNumber>
    </recommendedName>
</protein>
<dbReference type="InterPro" id="IPR004352">
    <property type="entry name" value="GH114_TIM-barrel"/>
</dbReference>
<evidence type="ECO:0000313" key="6">
    <source>
        <dbReference type="Proteomes" id="UP000799291"/>
    </source>
</evidence>
<comment type="catalytic activity">
    <reaction evidence="1">
        <text>Hydrolysis of terminal, non-reducing alpha-D-galactose residues in alpha-D-galactosides, including galactose oligosaccharides, galactomannans and galactolipids.</text>
        <dbReference type="EC" id="3.2.1.22"/>
    </reaction>
</comment>
<dbReference type="EMBL" id="MU005569">
    <property type="protein sequence ID" value="KAF2691981.1"/>
    <property type="molecule type" value="Genomic_DNA"/>
</dbReference>
<dbReference type="EC" id="3.2.1.22" evidence="2"/>
<dbReference type="AlphaFoldDB" id="A0A6G1JP13"/>
<feature type="region of interest" description="Disordered" evidence="3">
    <location>
        <begin position="292"/>
        <end position="361"/>
    </location>
</feature>
<reference evidence="5" key="1">
    <citation type="journal article" date="2020" name="Stud. Mycol.">
        <title>101 Dothideomycetes genomes: a test case for predicting lifestyles and emergence of pathogens.</title>
        <authorList>
            <person name="Haridas S."/>
            <person name="Albert R."/>
            <person name="Binder M."/>
            <person name="Bloem J."/>
            <person name="Labutti K."/>
            <person name="Salamov A."/>
            <person name="Andreopoulos B."/>
            <person name="Baker S."/>
            <person name="Barry K."/>
            <person name="Bills G."/>
            <person name="Bluhm B."/>
            <person name="Cannon C."/>
            <person name="Castanera R."/>
            <person name="Culley D."/>
            <person name="Daum C."/>
            <person name="Ezra D."/>
            <person name="Gonzalez J."/>
            <person name="Henrissat B."/>
            <person name="Kuo A."/>
            <person name="Liang C."/>
            <person name="Lipzen A."/>
            <person name="Lutzoni F."/>
            <person name="Magnuson J."/>
            <person name="Mondo S."/>
            <person name="Nolan M."/>
            <person name="Ohm R."/>
            <person name="Pangilinan J."/>
            <person name="Park H.-J."/>
            <person name="Ramirez L."/>
            <person name="Alfaro M."/>
            <person name="Sun H."/>
            <person name="Tritt A."/>
            <person name="Yoshinaga Y."/>
            <person name="Zwiers L.-H."/>
            <person name="Turgeon B."/>
            <person name="Goodwin S."/>
            <person name="Spatafora J."/>
            <person name="Crous P."/>
            <person name="Grigoriev I."/>
        </authorList>
    </citation>
    <scope>NUCLEOTIDE SEQUENCE</scope>
    <source>
        <strain evidence="5">CBS 122367</strain>
    </source>
</reference>
<dbReference type="PANTHER" id="PTHR35273">
    <property type="entry name" value="ALPHA-1,4 POLYGALACTOSAMINIDASE, PUTATIVE (AFU_ORTHOLOGUE AFUA_3G07890)-RELATED"/>
    <property type="match status" value="1"/>
</dbReference>
<evidence type="ECO:0000259" key="4">
    <source>
        <dbReference type="Pfam" id="PF03537"/>
    </source>
</evidence>
<dbReference type="SUPFAM" id="SSF51445">
    <property type="entry name" value="(Trans)glycosidases"/>
    <property type="match status" value="1"/>
</dbReference>
<evidence type="ECO:0000256" key="1">
    <source>
        <dbReference type="ARBA" id="ARBA00001255"/>
    </source>
</evidence>
<dbReference type="InterPro" id="IPR017853">
    <property type="entry name" value="GH"/>
</dbReference>
<feature type="domain" description="Glycoside-hydrolase family GH114 TIM-barrel" evidence="4">
    <location>
        <begin position="36"/>
        <end position="234"/>
    </location>
</feature>
<accession>A0A6G1JP13</accession>
<gene>
    <name evidence="5" type="ORF">K458DRAFT_325767</name>
</gene>
<keyword evidence="5" id="KW-0378">Hydrolase</keyword>
<feature type="compositionally biased region" description="Acidic residues" evidence="3">
    <location>
        <begin position="320"/>
        <end position="341"/>
    </location>
</feature>
<dbReference type="PANTHER" id="PTHR35273:SF2">
    <property type="entry name" value="ALPHA-GALACTOSIDASE"/>
    <property type="match status" value="1"/>
</dbReference>
<evidence type="ECO:0000256" key="2">
    <source>
        <dbReference type="ARBA" id="ARBA00012755"/>
    </source>
</evidence>
<evidence type="ECO:0000313" key="5">
    <source>
        <dbReference type="EMBL" id="KAF2691981.1"/>
    </source>
</evidence>
<dbReference type="Gene3D" id="3.20.20.70">
    <property type="entry name" value="Aldolase class I"/>
    <property type="match status" value="1"/>
</dbReference>
<proteinExistence type="predicted"/>
<dbReference type="Pfam" id="PF03537">
    <property type="entry name" value="Glyco_hydro_114"/>
    <property type="match status" value="1"/>
</dbReference>
<organism evidence="5 6">
    <name type="scientific">Lentithecium fluviatile CBS 122367</name>
    <dbReference type="NCBI Taxonomy" id="1168545"/>
    <lineage>
        <taxon>Eukaryota</taxon>
        <taxon>Fungi</taxon>
        <taxon>Dikarya</taxon>
        <taxon>Ascomycota</taxon>
        <taxon>Pezizomycotina</taxon>
        <taxon>Dothideomycetes</taxon>
        <taxon>Pleosporomycetidae</taxon>
        <taxon>Pleosporales</taxon>
        <taxon>Massarineae</taxon>
        <taxon>Lentitheciaceae</taxon>
        <taxon>Lentithecium</taxon>
    </lineage>
</organism>
<dbReference type="OrthoDB" id="2108802at2759"/>
<dbReference type="InterPro" id="IPR013785">
    <property type="entry name" value="Aldolase_TIM"/>
</dbReference>
<name>A0A6G1JP13_9PLEO</name>
<evidence type="ECO:0000256" key="3">
    <source>
        <dbReference type="SAM" id="MobiDB-lite"/>
    </source>
</evidence>
<keyword evidence="6" id="KW-1185">Reference proteome</keyword>
<feature type="compositionally biased region" description="Low complexity" evidence="3">
    <location>
        <begin position="292"/>
        <end position="319"/>
    </location>
</feature>
<feature type="compositionally biased region" description="Basic residues" evidence="3">
    <location>
        <begin position="345"/>
        <end position="361"/>
    </location>
</feature>
<dbReference type="Proteomes" id="UP000799291">
    <property type="component" value="Unassembled WGS sequence"/>
</dbReference>
<dbReference type="GO" id="GO:0004557">
    <property type="term" value="F:alpha-galactosidase activity"/>
    <property type="evidence" value="ECO:0007669"/>
    <property type="project" value="UniProtKB-EC"/>
</dbReference>